<dbReference type="OrthoDB" id="13148at2759"/>
<keyword evidence="2" id="KW-1185">Reference proteome</keyword>
<dbReference type="EMBL" id="NBIV01000051">
    <property type="protein sequence ID" value="PXF45825.1"/>
    <property type="molecule type" value="Genomic_DNA"/>
</dbReference>
<accession>A0A2V3IUP2</accession>
<evidence type="ECO:0000313" key="1">
    <source>
        <dbReference type="EMBL" id="PXF45825.1"/>
    </source>
</evidence>
<protein>
    <recommendedName>
        <fullName evidence="3">Aminoglycoside phosphotransferase domain-containing protein</fullName>
    </recommendedName>
</protein>
<sequence>MTIAVETNHVCPPDRTPLPYVVVISNADRSSFIVKHNSDGKLCFPRLECPEIPVYAKRVCECLSQRFEKMCGTRYELILLYSTINDFRNDHIRPIFSNFYCLSPNDKSTGMPVAPANKQYEWMGVNEVSELVDSMGEEKSCWINDTKDFETFAFMMRDEVYKKGEEEFGLQPWEIPGWFTSTANAATDTLAKLGYEVQGGFEQFQATHVNAAVLRANTNKGRVYLKVSNSIEGKVTNLIASFAPQLVRKPIFVNEEKQWMLMSDQGEHVKDETRDDDFCRLLIELGKLQVQSLQHIEALKDLGLQVESSQSLIRQTKALLADKVVQERLAIYEEFPNHAEDGLADITLHGTALYELLRELYDSGKCPLTLTHGDITENVLKADDGSLVLFDWGAARIDIALCDTFCFDSPVTDLAMNEYLSLWENYATASDLRKLLEIVPIHCSLVFILQGFEGGDRMVDEDLQMLARLLVDAKEVTDKRNV</sequence>
<proteinExistence type="predicted"/>
<evidence type="ECO:0008006" key="3">
    <source>
        <dbReference type="Google" id="ProtNLM"/>
    </source>
</evidence>
<dbReference type="InterPro" id="IPR011009">
    <property type="entry name" value="Kinase-like_dom_sf"/>
</dbReference>
<dbReference type="Proteomes" id="UP000247409">
    <property type="component" value="Unassembled WGS sequence"/>
</dbReference>
<comment type="caution">
    <text evidence="1">The sequence shown here is derived from an EMBL/GenBank/DDBJ whole genome shotgun (WGS) entry which is preliminary data.</text>
</comment>
<reference evidence="1 2" key="1">
    <citation type="journal article" date="2018" name="Mol. Biol. Evol.">
        <title>Analysis of the draft genome of the red seaweed Gracilariopsis chorda provides insights into genome size evolution in Rhodophyta.</title>
        <authorList>
            <person name="Lee J."/>
            <person name="Yang E.C."/>
            <person name="Graf L."/>
            <person name="Yang J.H."/>
            <person name="Qiu H."/>
            <person name="Zel Zion U."/>
            <person name="Chan C.X."/>
            <person name="Stephens T.G."/>
            <person name="Weber A.P.M."/>
            <person name="Boo G.H."/>
            <person name="Boo S.M."/>
            <person name="Kim K.M."/>
            <person name="Shin Y."/>
            <person name="Jung M."/>
            <person name="Lee S.J."/>
            <person name="Yim H.S."/>
            <person name="Lee J.H."/>
            <person name="Bhattacharya D."/>
            <person name="Yoon H.S."/>
        </authorList>
    </citation>
    <scope>NUCLEOTIDE SEQUENCE [LARGE SCALE GENOMIC DNA]</scope>
    <source>
        <strain evidence="1 2">SKKU-2015</strain>
        <tissue evidence="1">Whole body</tissue>
    </source>
</reference>
<evidence type="ECO:0000313" key="2">
    <source>
        <dbReference type="Proteomes" id="UP000247409"/>
    </source>
</evidence>
<gene>
    <name evidence="1" type="ORF">BWQ96_04362</name>
</gene>
<name>A0A2V3IUP2_9FLOR</name>
<dbReference type="AlphaFoldDB" id="A0A2V3IUP2"/>
<dbReference type="SUPFAM" id="SSF56112">
    <property type="entry name" value="Protein kinase-like (PK-like)"/>
    <property type="match status" value="1"/>
</dbReference>
<organism evidence="1 2">
    <name type="scientific">Gracilariopsis chorda</name>
    <dbReference type="NCBI Taxonomy" id="448386"/>
    <lineage>
        <taxon>Eukaryota</taxon>
        <taxon>Rhodophyta</taxon>
        <taxon>Florideophyceae</taxon>
        <taxon>Rhodymeniophycidae</taxon>
        <taxon>Gracilariales</taxon>
        <taxon>Gracilariaceae</taxon>
        <taxon>Gracilariopsis</taxon>
    </lineage>
</organism>